<comment type="subunit">
    <text evidence="3">Interacts with GyrB.</text>
</comment>
<dbReference type="PANTHER" id="PTHR36150:SF1">
    <property type="entry name" value="DNA GYRASE INHIBITOR YACG"/>
    <property type="match status" value="1"/>
</dbReference>
<dbReference type="Pfam" id="PF03884">
    <property type="entry name" value="YacG"/>
    <property type="match status" value="1"/>
</dbReference>
<evidence type="ECO:0000256" key="4">
    <source>
        <dbReference type="SAM" id="MobiDB-lite"/>
    </source>
</evidence>
<dbReference type="AlphaFoldDB" id="A0A7Y9LL26"/>
<dbReference type="GO" id="GO:0006355">
    <property type="term" value="P:regulation of DNA-templated transcription"/>
    <property type="evidence" value="ECO:0007669"/>
    <property type="project" value="InterPro"/>
</dbReference>
<dbReference type="EMBL" id="JACBYR010000001">
    <property type="protein sequence ID" value="NYE82112.1"/>
    <property type="molecule type" value="Genomic_DNA"/>
</dbReference>
<feature type="binding site" evidence="3">
    <location>
        <position position="26"/>
    </location>
    <ligand>
        <name>Zn(2+)</name>
        <dbReference type="ChEBI" id="CHEBI:29105"/>
    </ligand>
</feature>
<accession>A0A7Y9LL26</accession>
<evidence type="ECO:0000313" key="5">
    <source>
        <dbReference type="EMBL" id="NYE82112.1"/>
    </source>
</evidence>
<proteinExistence type="inferred from homology"/>
<dbReference type="Proteomes" id="UP000542125">
    <property type="component" value="Unassembled WGS sequence"/>
</dbReference>
<keyword evidence="2 3" id="KW-0862">Zinc</keyword>
<feature type="binding site" evidence="3">
    <location>
        <position position="7"/>
    </location>
    <ligand>
        <name>Zn(2+)</name>
        <dbReference type="ChEBI" id="CHEBI:29105"/>
    </ligand>
</feature>
<dbReference type="GO" id="GO:0008270">
    <property type="term" value="F:zinc ion binding"/>
    <property type="evidence" value="ECO:0007669"/>
    <property type="project" value="UniProtKB-UniRule"/>
</dbReference>
<keyword evidence="1 3" id="KW-0479">Metal-binding</keyword>
<feature type="binding site" evidence="3">
    <location>
        <position position="10"/>
    </location>
    <ligand>
        <name>Zn(2+)</name>
        <dbReference type="ChEBI" id="CHEBI:29105"/>
    </ligand>
</feature>
<gene>
    <name evidence="3" type="primary">yacG</name>
    <name evidence="5" type="ORF">FHW18_001383</name>
</gene>
<sequence length="72" mass="7872">MVKKVKCPTCSKMAEWSTDNPYRPFCSERCKQIDLGAWADEKFAIPGAPLETDGLTGDSGDKLSPPPKSLLN</sequence>
<reference evidence="5 6" key="1">
    <citation type="submission" date="2020-07" db="EMBL/GenBank/DDBJ databases">
        <title>Genomic Encyclopedia of Type Strains, Phase IV (KMG-V): Genome sequencing to study the core and pangenomes of soil and plant-associated prokaryotes.</title>
        <authorList>
            <person name="Whitman W."/>
        </authorList>
    </citation>
    <scope>NUCLEOTIDE SEQUENCE [LARGE SCALE GENOMIC DNA]</scope>
    <source>
        <strain evidence="5 6">SAS40</strain>
    </source>
</reference>
<evidence type="ECO:0000313" key="6">
    <source>
        <dbReference type="Proteomes" id="UP000542125"/>
    </source>
</evidence>
<protein>
    <recommendedName>
        <fullName evidence="3">DNA gyrase inhibitor YacG</fullName>
    </recommendedName>
</protein>
<dbReference type="InterPro" id="IPR013088">
    <property type="entry name" value="Znf_NHR/GATA"/>
</dbReference>
<evidence type="ECO:0000256" key="1">
    <source>
        <dbReference type="ARBA" id="ARBA00022723"/>
    </source>
</evidence>
<keyword evidence="6" id="KW-1185">Reference proteome</keyword>
<dbReference type="RefSeq" id="WP_179584663.1">
    <property type="nucleotide sequence ID" value="NZ_JACBYR010000001.1"/>
</dbReference>
<comment type="function">
    <text evidence="3">Inhibits all the catalytic activities of DNA gyrase by preventing its interaction with DNA. Acts by binding directly to the C-terminal domain of GyrB, which probably disrupts DNA binding by the gyrase.</text>
</comment>
<comment type="similarity">
    <text evidence="3">Belongs to the DNA gyrase inhibitor YacG family.</text>
</comment>
<feature type="region of interest" description="Disordered" evidence="4">
    <location>
        <begin position="49"/>
        <end position="72"/>
    </location>
</feature>
<name>A0A7Y9LL26_9BURK</name>
<comment type="cofactor">
    <cofactor evidence="3">
        <name>Zn(2+)</name>
        <dbReference type="ChEBI" id="CHEBI:29105"/>
    </cofactor>
    <text evidence="3">Binds 1 zinc ion.</text>
</comment>
<evidence type="ECO:0000256" key="2">
    <source>
        <dbReference type="ARBA" id="ARBA00022833"/>
    </source>
</evidence>
<dbReference type="HAMAP" id="MF_00649">
    <property type="entry name" value="DNA_gyrase_inhibitor_YacG"/>
    <property type="match status" value="1"/>
</dbReference>
<dbReference type="SUPFAM" id="SSF57716">
    <property type="entry name" value="Glucocorticoid receptor-like (DNA-binding domain)"/>
    <property type="match status" value="1"/>
</dbReference>
<dbReference type="InterPro" id="IPR005584">
    <property type="entry name" value="DNA_gyrase_inhibitor_YacG"/>
</dbReference>
<feature type="binding site" evidence="3">
    <location>
        <position position="30"/>
    </location>
    <ligand>
        <name>Zn(2+)</name>
        <dbReference type="ChEBI" id="CHEBI:29105"/>
    </ligand>
</feature>
<dbReference type="Gene3D" id="3.30.50.10">
    <property type="entry name" value="Erythroid Transcription Factor GATA-1, subunit A"/>
    <property type="match status" value="1"/>
</dbReference>
<dbReference type="GO" id="GO:0008657">
    <property type="term" value="F:DNA topoisomerase type II (double strand cut, ATP-hydrolyzing) inhibitor activity"/>
    <property type="evidence" value="ECO:0007669"/>
    <property type="project" value="UniProtKB-UniRule"/>
</dbReference>
<evidence type="ECO:0000256" key="3">
    <source>
        <dbReference type="HAMAP-Rule" id="MF_00649"/>
    </source>
</evidence>
<dbReference type="PANTHER" id="PTHR36150">
    <property type="entry name" value="DNA GYRASE INHIBITOR YACG"/>
    <property type="match status" value="1"/>
</dbReference>
<organism evidence="5 6">
    <name type="scientific">Pigmentiphaga litoralis</name>
    <dbReference type="NCBI Taxonomy" id="516702"/>
    <lineage>
        <taxon>Bacteria</taxon>
        <taxon>Pseudomonadati</taxon>
        <taxon>Pseudomonadota</taxon>
        <taxon>Betaproteobacteria</taxon>
        <taxon>Burkholderiales</taxon>
        <taxon>Alcaligenaceae</taxon>
        <taxon>Pigmentiphaga</taxon>
    </lineage>
</organism>
<comment type="caution">
    <text evidence="5">The sequence shown here is derived from an EMBL/GenBank/DDBJ whole genome shotgun (WGS) entry which is preliminary data.</text>
</comment>